<dbReference type="SUPFAM" id="SSF54695">
    <property type="entry name" value="POZ domain"/>
    <property type="match status" value="1"/>
</dbReference>
<dbReference type="EMBL" id="JASJQH010008619">
    <property type="protein sequence ID" value="KAK9687657.1"/>
    <property type="molecule type" value="Genomic_DNA"/>
</dbReference>
<dbReference type="PANTHER" id="PTHR14499">
    <property type="entry name" value="POTASSIUM CHANNEL TETRAMERIZATION DOMAIN-CONTAINING"/>
    <property type="match status" value="1"/>
</dbReference>
<proteinExistence type="predicted"/>
<reference evidence="2 3" key="1">
    <citation type="submission" date="2023-04" db="EMBL/GenBank/DDBJ databases">
        <title>Genome of Basidiobolus ranarum AG-B5.</title>
        <authorList>
            <person name="Stajich J.E."/>
            <person name="Carter-House D."/>
            <person name="Gryganskyi A."/>
        </authorList>
    </citation>
    <scope>NUCLEOTIDE SEQUENCE [LARGE SCALE GENOMIC DNA]</scope>
    <source>
        <strain evidence="2 3">AG-B5</strain>
    </source>
</reference>
<dbReference type="PANTHER" id="PTHR14499:SF136">
    <property type="entry name" value="GH08630P"/>
    <property type="match status" value="1"/>
</dbReference>
<evidence type="ECO:0000259" key="1">
    <source>
        <dbReference type="Pfam" id="PF02214"/>
    </source>
</evidence>
<dbReference type="Proteomes" id="UP001479436">
    <property type="component" value="Unassembled WGS sequence"/>
</dbReference>
<keyword evidence="3" id="KW-1185">Reference proteome</keyword>
<dbReference type="InterPro" id="IPR011333">
    <property type="entry name" value="SKP1/BTB/POZ_sf"/>
</dbReference>
<sequence length="227" mass="25746">MSSTEPTSKEAKESPIILNVGGVKFVTTLGTLRSQPDTMLGRMFAQHNQSITKPNGEGEYFIDYNPQWFDRILEFHRTGKPIHRPKNVDSFDQIVNFWAVPSQSVADELNSKASLVLKQFLDVVVEIMFQAVEIFSSNVCIILNRGGAHKIWLGSVDHEIEEKTMSRLNHGYQIIRSPAKEIVIKYLEKTFGASVSVVSNGKHIYSIKISNYFNYDEISKNIFDSIE</sequence>
<organism evidence="2 3">
    <name type="scientific">Basidiobolus ranarum</name>
    <dbReference type="NCBI Taxonomy" id="34480"/>
    <lineage>
        <taxon>Eukaryota</taxon>
        <taxon>Fungi</taxon>
        <taxon>Fungi incertae sedis</taxon>
        <taxon>Zoopagomycota</taxon>
        <taxon>Entomophthoromycotina</taxon>
        <taxon>Basidiobolomycetes</taxon>
        <taxon>Basidiobolales</taxon>
        <taxon>Basidiobolaceae</taxon>
        <taxon>Basidiobolus</taxon>
    </lineage>
</organism>
<gene>
    <name evidence="2" type="ORF">K7432_014703</name>
</gene>
<accession>A0ABR2VP36</accession>
<feature type="domain" description="Potassium channel tetramerisation-type BTB" evidence="1">
    <location>
        <begin position="16"/>
        <end position="105"/>
    </location>
</feature>
<dbReference type="Gene3D" id="3.30.710.10">
    <property type="entry name" value="Potassium Channel Kv1.1, Chain A"/>
    <property type="match status" value="1"/>
</dbReference>
<evidence type="ECO:0000313" key="2">
    <source>
        <dbReference type="EMBL" id="KAK9687657.1"/>
    </source>
</evidence>
<dbReference type="Pfam" id="PF02214">
    <property type="entry name" value="BTB_2"/>
    <property type="match status" value="1"/>
</dbReference>
<dbReference type="InterPro" id="IPR003131">
    <property type="entry name" value="T1-type_BTB"/>
</dbReference>
<name>A0ABR2VP36_9FUNG</name>
<protein>
    <recommendedName>
        <fullName evidence="1">Potassium channel tetramerisation-type BTB domain-containing protein</fullName>
    </recommendedName>
</protein>
<evidence type="ECO:0000313" key="3">
    <source>
        <dbReference type="Proteomes" id="UP001479436"/>
    </source>
</evidence>
<comment type="caution">
    <text evidence="2">The sequence shown here is derived from an EMBL/GenBank/DDBJ whole genome shotgun (WGS) entry which is preliminary data.</text>
</comment>